<dbReference type="PANTHER" id="PTHR33343:SF1">
    <property type="entry name" value="LARGE RIBOSOMAL SUBUNIT PROTEIN BL35M"/>
    <property type="match status" value="1"/>
</dbReference>
<evidence type="ECO:0000256" key="2">
    <source>
        <dbReference type="ARBA" id="ARBA00022980"/>
    </source>
</evidence>
<evidence type="ECO:0000313" key="4">
    <source>
        <dbReference type="EMBL" id="KAJ7761519.1"/>
    </source>
</evidence>
<gene>
    <name evidence="4" type="ORF">DFH07DRAFT_740199</name>
</gene>
<comment type="caution">
    <text evidence="4">The sequence shown here is derived from an EMBL/GenBank/DDBJ whole genome shotgun (WGS) entry which is preliminary data.</text>
</comment>
<keyword evidence="5" id="KW-1185">Reference proteome</keyword>
<evidence type="ECO:0000313" key="5">
    <source>
        <dbReference type="Proteomes" id="UP001215280"/>
    </source>
</evidence>
<protein>
    <recommendedName>
        <fullName evidence="6">50S ribosomal protein L35</fullName>
    </recommendedName>
</protein>
<accession>A0AAD7JF90</accession>
<comment type="similarity">
    <text evidence="1">Belongs to the bacterial ribosomal protein bL35 family.</text>
</comment>
<keyword evidence="3" id="KW-0687">Ribonucleoprotein</keyword>
<evidence type="ECO:0000256" key="3">
    <source>
        <dbReference type="ARBA" id="ARBA00023274"/>
    </source>
</evidence>
<evidence type="ECO:0000256" key="1">
    <source>
        <dbReference type="ARBA" id="ARBA00006598"/>
    </source>
</evidence>
<proteinExistence type="inferred from homology"/>
<sequence>MCTCSSALPKTMSSFLRLCVSQAPWGPRLFSTTSIVEAGYKMKSHSGAKKRWRSSPGLKTFKRGKAFRSHLNASKAPARLNRLGNTAYSTPAQTHKLRKLLLPYGSG</sequence>
<dbReference type="Pfam" id="PF01632">
    <property type="entry name" value="Ribosomal_L35p"/>
    <property type="match status" value="1"/>
</dbReference>
<dbReference type="SUPFAM" id="SSF143034">
    <property type="entry name" value="L35p-like"/>
    <property type="match status" value="1"/>
</dbReference>
<dbReference type="PANTHER" id="PTHR33343">
    <property type="entry name" value="54S RIBOSOMAL PROTEIN BL35M"/>
    <property type="match status" value="1"/>
</dbReference>
<keyword evidence="2" id="KW-0689">Ribosomal protein</keyword>
<dbReference type="AlphaFoldDB" id="A0AAD7JF90"/>
<dbReference type="GO" id="GO:0015934">
    <property type="term" value="C:large ribosomal subunit"/>
    <property type="evidence" value="ECO:0007669"/>
    <property type="project" value="TreeGrafter"/>
</dbReference>
<dbReference type="InterPro" id="IPR021137">
    <property type="entry name" value="Ribosomal_bL35-like"/>
</dbReference>
<dbReference type="GO" id="GO:0006412">
    <property type="term" value="P:translation"/>
    <property type="evidence" value="ECO:0007669"/>
    <property type="project" value="InterPro"/>
</dbReference>
<dbReference type="Gene3D" id="4.10.410.60">
    <property type="match status" value="1"/>
</dbReference>
<dbReference type="InterPro" id="IPR037229">
    <property type="entry name" value="Ribosomal_bL35_sf"/>
</dbReference>
<name>A0AAD7JF90_9AGAR</name>
<organism evidence="4 5">
    <name type="scientific">Mycena maculata</name>
    <dbReference type="NCBI Taxonomy" id="230809"/>
    <lineage>
        <taxon>Eukaryota</taxon>
        <taxon>Fungi</taxon>
        <taxon>Dikarya</taxon>
        <taxon>Basidiomycota</taxon>
        <taxon>Agaricomycotina</taxon>
        <taxon>Agaricomycetes</taxon>
        <taxon>Agaricomycetidae</taxon>
        <taxon>Agaricales</taxon>
        <taxon>Marasmiineae</taxon>
        <taxon>Mycenaceae</taxon>
        <taxon>Mycena</taxon>
    </lineage>
</organism>
<dbReference type="EMBL" id="JARJLG010000045">
    <property type="protein sequence ID" value="KAJ7761519.1"/>
    <property type="molecule type" value="Genomic_DNA"/>
</dbReference>
<evidence type="ECO:0008006" key="6">
    <source>
        <dbReference type="Google" id="ProtNLM"/>
    </source>
</evidence>
<dbReference type="GO" id="GO:0003735">
    <property type="term" value="F:structural constituent of ribosome"/>
    <property type="evidence" value="ECO:0007669"/>
    <property type="project" value="InterPro"/>
</dbReference>
<reference evidence="4" key="1">
    <citation type="submission" date="2023-03" db="EMBL/GenBank/DDBJ databases">
        <title>Massive genome expansion in bonnet fungi (Mycena s.s.) driven by repeated elements and novel gene families across ecological guilds.</title>
        <authorList>
            <consortium name="Lawrence Berkeley National Laboratory"/>
            <person name="Harder C.B."/>
            <person name="Miyauchi S."/>
            <person name="Viragh M."/>
            <person name="Kuo A."/>
            <person name="Thoen E."/>
            <person name="Andreopoulos B."/>
            <person name="Lu D."/>
            <person name="Skrede I."/>
            <person name="Drula E."/>
            <person name="Henrissat B."/>
            <person name="Morin E."/>
            <person name="Kohler A."/>
            <person name="Barry K."/>
            <person name="LaButti K."/>
            <person name="Morin E."/>
            <person name="Salamov A."/>
            <person name="Lipzen A."/>
            <person name="Mereny Z."/>
            <person name="Hegedus B."/>
            <person name="Baldrian P."/>
            <person name="Stursova M."/>
            <person name="Weitz H."/>
            <person name="Taylor A."/>
            <person name="Grigoriev I.V."/>
            <person name="Nagy L.G."/>
            <person name="Martin F."/>
            <person name="Kauserud H."/>
        </authorList>
    </citation>
    <scope>NUCLEOTIDE SEQUENCE</scope>
    <source>
        <strain evidence="4">CBHHK188m</strain>
    </source>
</reference>
<dbReference type="InterPro" id="IPR001706">
    <property type="entry name" value="Ribosomal_bL35"/>
</dbReference>
<dbReference type="Proteomes" id="UP001215280">
    <property type="component" value="Unassembled WGS sequence"/>
</dbReference>